<reference evidence="2 3" key="1">
    <citation type="submission" date="2019-01" db="EMBL/GenBank/DDBJ databases">
        <title>Draft genome sequences of three monokaryotic isolates of the white-rot basidiomycete fungus Dichomitus squalens.</title>
        <authorList>
            <consortium name="DOE Joint Genome Institute"/>
            <person name="Lopez S.C."/>
            <person name="Andreopoulos B."/>
            <person name="Pangilinan J."/>
            <person name="Lipzen A."/>
            <person name="Riley R."/>
            <person name="Ahrendt S."/>
            <person name="Ng V."/>
            <person name="Barry K."/>
            <person name="Daum C."/>
            <person name="Grigoriev I.V."/>
            <person name="Hilden K.S."/>
            <person name="Makela M.R."/>
            <person name="de Vries R.P."/>
        </authorList>
    </citation>
    <scope>NUCLEOTIDE SEQUENCE [LARGE SCALE GENOMIC DNA]</scope>
    <source>
        <strain evidence="2 3">CBS 464.89</strain>
    </source>
</reference>
<accession>A0A4Q9Q285</accession>
<feature type="signal peptide" evidence="1">
    <location>
        <begin position="1"/>
        <end position="23"/>
    </location>
</feature>
<evidence type="ECO:0008006" key="4">
    <source>
        <dbReference type="Google" id="ProtNLM"/>
    </source>
</evidence>
<evidence type="ECO:0000256" key="1">
    <source>
        <dbReference type="SAM" id="SignalP"/>
    </source>
</evidence>
<dbReference type="AlphaFoldDB" id="A0A4Q9Q285"/>
<dbReference type="PROSITE" id="PS51257">
    <property type="entry name" value="PROKAR_LIPOPROTEIN"/>
    <property type="match status" value="1"/>
</dbReference>
<dbReference type="EMBL" id="ML145100">
    <property type="protein sequence ID" value="TBU61120.1"/>
    <property type="molecule type" value="Genomic_DNA"/>
</dbReference>
<keyword evidence="3" id="KW-1185">Reference proteome</keyword>
<evidence type="ECO:0000313" key="2">
    <source>
        <dbReference type="EMBL" id="TBU61120.1"/>
    </source>
</evidence>
<organism evidence="2 3">
    <name type="scientific">Dichomitus squalens</name>
    <dbReference type="NCBI Taxonomy" id="114155"/>
    <lineage>
        <taxon>Eukaryota</taxon>
        <taxon>Fungi</taxon>
        <taxon>Dikarya</taxon>
        <taxon>Basidiomycota</taxon>
        <taxon>Agaricomycotina</taxon>
        <taxon>Agaricomycetes</taxon>
        <taxon>Polyporales</taxon>
        <taxon>Polyporaceae</taxon>
        <taxon>Dichomitus</taxon>
    </lineage>
</organism>
<sequence length="128" mass="13629">MSGRAFRTIRLSLSAFFPLACLLAPCTVPIIGSCRSPLYGILHWHPVKCCGTKVLHIASPFEAIPQSGTPSPGCADCPRLLHSAAPPDEFSVQGSRVQLSCHSTPSCISTVSYSFCCGYGLCNLAKTR</sequence>
<keyword evidence="1" id="KW-0732">Signal</keyword>
<name>A0A4Q9Q285_9APHY</name>
<feature type="chain" id="PRO_5020197713" description="Secreted protein" evidence="1">
    <location>
        <begin position="24"/>
        <end position="128"/>
    </location>
</feature>
<proteinExistence type="predicted"/>
<dbReference type="Proteomes" id="UP000292082">
    <property type="component" value="Unassembled WGS sequence"/>
</dbReference>
<evidence type="ECO:0000313" key="3">
    <source>
        <dbReference type="Proteomes" id="UP000292082"/>
    </source>
</evidence>
<protein>
    <recommendedName>
        <fullName evidence="4">Secreted protein</fullName>
    </recommendedName>
</protein>
<gene>
    <name evidence="2" type="ORF">BD310DRAFT_237763</name>
</gene>